<evidence type="ECO:0008006" key="3">
    <source>
        <dbReference type="Google" id="ProtNLM"/>
    </source>
</evidence>
<dbReference type="EMBL" id="JALHLF010000011">
    <property type="protein sequence ID" value="MCJ2182125.1"/>
    <property type="molecule type" value="Genomic_DNA"/>
</dbReference>
<evidence type="ECO:0000313" key="1">
    <source>
        <dbReference type="EMBL" id="MCJ2182125.1"/>
    </source>
</evidence>
<evidence type="ECO:0000313" key="2">
    <source>
        <dbReference type="Proteomes" id="UP001162881"/>
    </source>
</evidence>
<organism evidence="1 2">
    <name type="scientific">Novosphingobium organovorum</name>
    <dbReference type="NCBI Taxonomy" id="2930092"/>
    <lineage>
        <taxon>Bacteria</taxon>
        <taxon>Pseudomonadati</taxon>
        <taxon>Pseudomonadota</taxon>
        <taxon>Alphaproteobacteria</taxon>
        <taxon>Sphingomonadales</taxon>
        <taxon>Sphingomonadaceae</taxon>
        <taxon>Novosphingobium</taxon>
    </lineage>
</organism>
<dbReference type="Proteomes" id="UP001162881">
    <property type="component" value="Unassembled WGS sequence"/>
</dbReference>
<gene>
    <name evidence="1" type="ORF">MTR62_05320</name>
</gene>
<accession>A0ABT0BAN1</accession>
<reference evidence="1" key="1">
    <citation type="submission" date="2022-03" db="EMBL/GenBank/DDBJ databases">
        <title>Identification of a novel bacterium isolated from mangrove sediments.</title>
        <authorList>
            <person name="Pan X."/>
        </authorList>
    </citation>
    <scope>NUCLEOTIDE SEQUENCE</scope>
    <source>
        <strain evidence="1">B1949</strain>
    </source>
</reference>
<protein>
    <recommendedName>
        <fullName evidence="3">Transposase</fullName>
    </recommendedName>
</protein>
<proteinExistence type="predicted"/>
<name>A0ABT0BAN1_9SPHN</name>
<keyword evidence="2" id="KW-1185">Reference proteome</keyword>
<sequence>MSNYVSHSSRPHESILPRAHRDASQRYLAYGPIQPMDSDRSLLERLIDRFF</sequence>
<comment type="caution">
    <text evidence="1">The sequence shown here is derived from an EMBL/GenBank/DDBJ whole genome shotgun (WGS) entry which is preliminary data.</text>
</comment>
<dbReference type="RefSeq" id="WP_244017712.1">
    <property type="nucleotide sequence ID" value="NZ_JALHLF010000011.1"/>
</dbReference>